<gene>
    <name evidence="1" type="ORF">HYC85_027787</name>
</gene>
<accession>A0A7J7FXA2</accession>
<evidence type="ECO:0000313" key="2">
    <source>
        <dbReference type="Proteomes" id="UP000593564"/>
    </source>
</evidence>
<protein>
    <submittedName>
        <fullName evidence="1">Uncharacterized protein</fullName>
    </submittedName>
</protein>
<proteinExistence type="predicted"/>
<sequence length="114" mass="13433">MRIGKFFSNCAKNKKIHDFDYRNRYATAFTPHNRNCATATVMATATAFQNLDTMDMHTRKSRVHVSSNQNLRILKSSLMERLLLKWKKELGHDLHLVVTQYHVKMLHKSWNSQK</sequence>
<dbReference type="Proteomes" id="UP000593564">
    <property type="component" value="Unassembled WGS sequence"/>
</dbReference>
<organism evidence="1 2">
    <name type="scientific">Camellia sinensis</name>
    <name type="common">Tea plant</name>
    <name type="synonym">Thea sinensis</name>
    <dbReference type="NCBI Taxonomy" id="4442"/>
    <lineage>
        <taxon>Eukaryota</taxon>
        <taxon>Viridiplantae</taxon>
        <taxon>Streptophyta</taxon>
        <taxon>Embryophyta</taxon>
        <taxon>Tracheophyta</taxon>
        <taxon>Spermatophyta</taxon>
        <taxon>Magnoliopsida</taxon>
        <taxon>eudicotyledons</taxon>
        <taxon>Gunneridae</taxon>
        <taxon>Pentapetalae</taxon>
        <taxon>asterids</taxon>
        <taxon>Ericales</taxon>
        <taxon>Theaceae</taxon>
        <taxon>Camellia</taxon>
    </lineage>
</organism>
<dbReference type="EMBL" id="JACBKZ010000014">
    <property type="protein sequence ID" value="KAF5931616.1"/>
    <property type="molecule type" value="Genomic_DNA"/>
</dbReference>
<comment type="caution">
    <text evidence="1">The sequence shown here is derived from an EMBL/GenBank/DDBJ whole genome shotgun (WGS) entry which is preliminary data.</text>
</comment>
<name>A0A7J7FXA2_CAMSI</name>
<dbReference type="AlphaFoldDB" id="A0A7J7FXA2"/>
<keyword evidence="2" id="KW-1185">Reference proteome</keyword>
<reference evidence="1 2" key="2">
    <citation type="submission" date="2020-07" db="EMBL/GenBank/DDBJ databases">
        <title>Genome assembly of wild tea tree DASZ reveals pedigree and selection history of tea varieties.</title>
        <authorList>
            <person name="Zhang W."/>
        </authorList>
    </citation>
    <scope>NUCLEOTIDE SEQUENCE [LARGE SCALE GENOMIC DNA]</scope>
    <source>
        <strain evidence="2">cv. G240</strain>
        <tissue evidence="1">Leaf</tissue>
    </source>
</reference>
<reference evidence="2" key="1">
    <citation type="journal article" date="2020" name="Nat. Commun.">
        <title>Genome assembly of wild tea tree DASZ reveals pedigree and selection history of tea varieties.</title>
        <authorList>
            <person name="Zhang W."/>
            <person name="Zhang Y."/>
            <person name="Qiu H."/>
            <person name="Guo Y."/>
            <person name="Wan H."/>
            <person name="Zhang X."/>
            <person name="Scossa F."/>
            <person name="Alseekh S."/>
            <person name="Zhang Q."/>
            <person name="Wang P."/>
            <person name="Xu L."/>
            <person name="Schmidt M.H."/>
            <person name="Jia X."/>
            <person name="Li D."/>
            <person name="Zhu A."/>
            <person name="Guo F."/>
            <person name="Chen W."/>
            <person name="Ni D."/>
            <person name="Usadel B."/>
            <person name="Fernie A.R."/>
            <person name="Wen W."/>
        </authorList>
    </citation>
    <scope>NUCLEOTIDE SEQUENCE [LARGE SCALE GENOMIC DNA]</scope>
    <source>
        <strain evidence="2">cv. G240</strain>
    </source>
</reference>
<evidence type="ECO:0000313" key="1">
    <source>
        <dbReference type="EMBL" id="KAF5931616.1"/>
    </source>
</evidence>